<feature type="domain" description="Tc1-like transposase DDE" evidence="1">
    <location>
        <begin position="145"/>
        <end position="283"/>
    </location>
</feature>
<dbReference type="InterPro" id="IPR036397">
    <property type="entry name" value="RNaseH_sf"/>
</dbReference>
<gene>
    <name evidence="2" type="ORF">OXX778_LOCUS20267</name>
</gene>
<proteinExistence type="predicted"/>
<dbReference type="GO" id="GO:0003676">
    <property type="term" value="F:nucleic acid binding"/>
    <property type="evidence" value="ECO:0007669"/>
    <property type="project" value="InterPro"/>
</dbReference>
<dbReference type="InterPro" id="IPR052338">
    <property type="entry name" value="Transposase_5"/>
</dbReference>
<sequence>MLILEFYFKFPRDTKQTFPKISDLAKAHGYKASSKTIQKLVKRYLITGKVGSKISEKRNLKKRSLSDKEIKAINDYVLRYRDISSQKIVEKLGLCCSARTVRRILNQIGWKYLKTRYCQMVNQKNQIERFYFACFCKYTFETFDDVIFIDETTIEVAGHSRKRWHNRIAGETGKIHHFGGISRKGKIECVAFQGILDSEKFQHLLNISVIPFVKANYPFSHRIYMDNDPKHTSESTRTFLKNSCLNLLTAPPQSPDINVIETVWANLKYNLFTYEKPQSKEQLVNSAIKFWNEKVTFEFCNRLIDKISKKVIPKIIELKGKASGY</sequence>
<keyword evidence="3" id="KW-1185">Reference proteome</keyword>
<dbReference type="OrthoDB" id="3263820at2759"/>
<dbReference type="Proteomes" id="UP000663879">
    <property type="component" value="Unassembled WGS sequence"/>
</dbReference>
<evidence type="ECO:0000259" key="1">
    <source>
        <dbReference type="Pfam" id="PF13358"/>
    </source>
</evidence>
<dbReference type="EMBL" id="CAJNOC010006661">
    <property type="protein sequence ID" value="CAF1082677.1"/>
    <property type="molecule type" value="Genomic_DNA"/>
</dbReference>
<dbReference type="Gene3D" id="3.30.420.10">
    <property type="entry name" value="Ribonuclease H-like superfamily/Ribonuclease H"/>
    <property type="match status" value="1"/>
</dbReference>
<name>A0A814MUE4_9BILA</name>
<evidence type="ECO:0000313" key="2">
    <source>
        <dbReference type="EMBL" id="CAF1082677.1"/>
    </source>
</evidence>
<organism evidence="2 3">
    <name type="scientific">Brachionus calyciflorus</name>
    <dbReference type="NCBI Taxonomy" id="104777"/>
    <lineage>
        <taxon>Eukaryota</taxon>
        <taxon>Metazoa</taxon>
        <taxon>Spiralia</taxon>
        <taxon>Gnathifera</taxon>
        <taxon>Rotifera</taxon>
        <taxon>Eurotatoria</taxon>
        <taxon>Monogononta</taxon>
        <taxon>Pseudotrocha</taxon>
        <taxon>Ploima</taxon>
        <taxon>Brachionidae</taxon>
        <taxon>Brachionus</taxon>
    </lineage>
</organism>
<dbReference type="AlphaFoldDB" id="A0A814MUE4"/>
<dbReference type="SUPFAM" id="SSF46689">
    <property type="entry name" value="Homeodomain-like"/>
    <property type="match status" value="1"/>
</dbReference>
<protein>
    <recommendedName>
        <fullName evidence="1">Tc1-like transposase DDE domain-containing protein</fullName>
    </recommendedName>
</protein>
<reference evidence="2" key="1">
    <citation type="submission" date="2021-02" db="EMBL/GenBank/DDBJ databases">
        <authorList>
            <person name="Nowell W R."/>
        </authorList>
    </citation>
    <scope>NUCLEOTIDE SEQUENCE</scope>
    <source>
        <strain evidence="2">Ploen Becks lab</strain>
    </source>
</reference>
<dbReference type="InterPro" id="IPR009057">
    <property type="entry name" value="Homeodomain-like_sf"/>
</dbReference>
<evidence type="ECO:0000313" key="3">
    <source>
        <dbReference type="Proteomes" id="UP000663879"/>
    </source>
</evidence>
<accession>A0A814MUE4</accession>
<dbReference type="PANTHER" id="PTHR23022:SF135">
    <property type="entry name" value="SI:DKEY-77F5.3"/>
    <property type="match status" value="1"/>
</dbReference>
<dbReference type="Pfam" id="PF13358">
    <property type="entry name" value="DDE_3"/>
    <property type="match status" value="1"/>
</dbReference>
<comment type="caution">
    <text evidence="2">The sequence shown here is derived from an EMBL/GenBank/DDBJ whole genome shotgun (WGS) entry which is preliminary data.</text>
</comment>
<dbReference type="PANTHER" id="PTHR23022">
    <property type="entry name" value="TRANSPOSABLE ELEMENT-RELATED"/>
    <property type="match status" value="1"/>
</dbReference>
<dbReference type="InterPro" id="IPR038717">
    <property type="entry name" value="Tc1-like_DDE_dom"/>
</dbReference>